<reference evidence="4" key="2">
    <citation type="submission" date="2025-08" db="UniProtKB">
        <authorList>
            <consortium name="RefSeq"/>
        </authorList>
    </citation>
    <scope>IDENTIFICATION</scope>
    <source>
        <tissue evidence="4">Whole sample</tissue>
    </source>
</reference>
<feature type="domain" description="POGZ/Z280C-D-like double Zinc finger" evidence="2">
    <location>
        <begin position="219"/>
        <end position="257"/>
    </location>
</feature>
<dbReference type="CDD" id="cd21792">
    <property type="entry name" value="Rad21_Rec8_M_NXP1-like"/>
    <property type="match status" value="1"/>
</dbReference>
<dbReference type="Pfam" id="PF25429">
    <property type="entry name" value="zf-POGZ"/>
    <property type="match status" value="1"/>
</dbReference>
<evidence type="ECO:0000259" key="2">
    <source>
        <dbReference type="Pfam" id="PF25429"/>
    </source>
</evidence>
<dbReference type="InterPro" id="IPR057618">
    <property type="entry name" value="Znf_POGZ/Z280C-D-like"/>
</dbReference>
<name>A0A8B8BWP8_CRAVI</name>
<organism evidence="3 4">
    <name type="scientific">Crassostrea virginica</name>
    <name type="common">Eastern oyster</name>
    <dbReference type="NCBI Taxonomy" id="6565"/>
    <lineage>
        <taxon>Eukaryota</taxon>
        <taxon>Metazoa</taxon>
        <taxon>Spiralia</taxon>
        <taxon>Lophotrochozoa</taxon>
        <taxon>Mollusca</taxon>
        <taxon>Bivalvia</taxon>
        <taxon>Autobranchia</taxon>
        <taxon>Pteriomorphia</taxon>
        <taxon>Ostreida</taxon>
        <taxon>Ostreoidea</taxon>
        <taxon>Ostreidae</taxon>
        <taxon>Crassostrea</taxon>
    </lineage>
</organism>
<dbReference type="GO" id="GO:0003677">
    <property type="term" value="F:DNA binding"/>
    <property type="evidence" value="ECO:0007669"/>
    <property type="project" value="UniProtKB-KW"/>
</dbReference>
<evidence type="ECO:0000313" key="4">
    <source>
        <dbReference type="RefSeq" id="XP_022307720.1"/>
    </source>
</evidence>
<evidence type="ECO:0000313" key="3">
    <source>
        <dbReference type="Proteomes" id="UP000694844"/>
    </source>
</evidence>
<dbReference type="RefSeq" id="XP_022307720.1">
    <property type="nucleotide sequence ID" value="XM_022452012.1"/>
</dbReference>
<dbReference type="InterPro" id="IPR049589">
    <property type="entry name" value="NXP1_M-like"/>
</dbReference>
<sequence length="475" mass="53647">MYLCSFNYCKEYEDISASHECLYEENLALNMNTSEESMGYTEVLTYRQESEDATTGKEVSPGFSSEAAAYPVPHQTLYGSSTFSSSNHRNLTQGQIKRKARIESSRGCMPSSTQTIHAANTHKVGSRYLISPHSNRSLLYVIKLKGPEVSQAKERKIQRKPVSWMKSSLKMSSFKKQARKFFSAKNIPKLKTSCSLSHAKSESRRQTVANSPTLDKAVHRCVECAMDMETRNHFGKYRKCSECCYATNCHAAFTNHRKEYHSTRRTCQQTSNKRERTPQFYCLCICGFISSSGNKTASHLLKCPEMSCFCTPGAEVAIDVDVCEEPETSPGSPLMGEPVKAEEEDWNKIKSSSSLSDTSEPEAATKSSTMNHAVHTLRKKPVQNEVNFSPFPWSFRIGRRKRVQWFDPLTQISSEKIKLQLSDTFDIVTTLELAPPTKKLMLFKERGSAEGLLRSPSRAYCSKTLSKLFQKNCRT</sequence>
<dbReference type="AlphaFoldDB" id="A0A8B8BWP8"/>
<protein>
    <submittedName>
        <fullName evidence="4">Zinc finger protein 280D-like isoform X1</fullName>
    </submittedName>
</protein>
<keyword evidence="3" id="KW-1185">Reference proteome</keyword>
<feature type="region of interest" description="Disordered" evidence="1">
    <location>
        <begin position="325"/>
        <end position="372"/>
    </location>
</feature>
<proteinExistence type="predicted"/>
<evidence type="ECO:0000256" key="1">
    <source>
        <dbReference type="SAM" id="MobiDB-lite"/>
    </source>
</evidence>
<dbReference type="OrthoDB" id="10071381at2759"/>
<dbReference type="Proteomes" id="UP000694844">
    <property type="component" value="Chromosome 1"/>
</dbReference>
<dbReference type="GeneID" id="111113720"/>
<dbReference type="KEGG" id="cvn:111113720"/>
<gene>
    <name evidence="4" type="primary">LOC111113720</name>
</gene>
<accession>A0A8B8BWP8</accession>
<reference evidence="3" key="1">
    <citation type="submission" date="2024-06" db="UniProtKB">
        <authorList>
            <consortium name="RefSeq"/>
        </authorList>
    </citation>
    <scope>NUCLEOTIDE SEQUENCE [LARGE SCALE GENOMIC DNA]</scope>
</reference>